<dbReference type="KEGG" id="gax:Pan161_31870"/>
<keyword evidence="2" id="KW-1185">Reference proteome</keyword>
<reference evidence="1 2" key="1">
    <citation type="submission" date="2019-02" db="EMBL/GenBank/DDBJ databases">
        <title>Deep-cultivation of Planctomycetes and their phenomic and genomic characterization uncovers novel biology.</title>
        <authorList>
            <person name="Wiegand S."/>
            <person name="Jogler M."/>
            <person name="Boedeker C."/>
            <person name="Pinto D."/>
            <person name="Vollmers J."/>
            <person name="Rivas-Marin E."/>
            <person name="Kohn T."/>
            <person name="Peeters S.H."/>
            <person name="Heuer A."/>
            <person name="Rast P."/>
            <person name="Oberbeckmann S."/>
            <person name="Bunk B."/>
            <person name="Jeske O."/>
            <person name="Meyerdierks A."/>
            <person name="Storesund J.E."/>
            <person name="Kallscheuer N."/>
            <person name="Luecker S."/>
            <person name="Lage O.M."/>
            <person name="Pohl T."/>
            <person name="Merkel B.J."/>
            <person name="Hornburger P."/>
            <person name="Mueller R.-W."/>
            <person name="Bruemmer F."/>
            <person name="Labrenz M."/>
            <person name="Spormann A.M."/>
            <person name="Op den Camp H."/>
            <person name="Overmann J."/>
            <person name="Amann R."/>
            <person name="Jetten M.S.M."/>
            <person name="Mascher T."/>
            <person name="Medema M.H."/>
            <person name="Devos D.P."/>
            <person name="Kaster A.-K."/>
            <person name="Ovreas L."/>
            <person name="Rohde M."/>
            <person name="Galperin M.Y."/>
            <person name="Jogler C."/>
        </authorList>
    </citation>
    <scope>NUCLEOTIDE SEQUENCE [LARGE SCALE GENOMIC DNA]</scope>
    <source>
        <strain evidence="1 2">Pan161</strain>
    </source>
</reference>
<dbReference type="AlphaFoldDB" id="A0A517VET9"/>
<proteinExistence type="predicted"/>
<name>A0A517VET9_9PLAN</name>
<accession>A0A517VET9</accession>
<organism evidence="1 2">
    <name type="scientific">Gimesia algae</name>
    <dbReference type="NCBI Taxonomy" id="2527971"/>
    <lineage>
        <taxon>Bacteria</taxon>
        <taxon>Pseudomonadati</taxon>
        <taxon>Planctomycetota</taxon>
        <taxon>Planctomycetia</taxon>
        <taxon>Planctomycetales</taxon>
        <taxon>Planctomycetaceae</taxon>
        <taxon>Gimesia</taxon>
    </lineage>
</organism>
<evidence type="ECO:0000313" key="2">
    <source>
        <dbReference type="Proteomes" id="UP000316855"/>
    </source>
</evidence>
<evidence type="ECO:0000313" key="1">
    <source>
        <dbReference type="EMBL" id="QDT91528.1"/>
    </source>
</evidence>
<sequence length="46" mass="5045">MLYLNIASGTEEPDHLSVRHFSVLVQQVENSLLTIILLMSSVSATS</sequence>
<protein>
    <submittedName>
        <fullName evidence="1">Uncharacterized protein</fullName>
    </submittedName>
</protein>
<gene>
    <name evidence="1" type="ORF">Pan161_31870</name>
</gene>
<dbReference type="EMBL" id="CP036343">
    <property type="protein sequence ID" value="QDT91528.1"/>
    <property type="molecule type" value="Genomic_DNA"/>
</dbReference>
<dbReference type="Proteomes" id="UP000316855">
    <property type="component" value="Chromosome"/>
</dbReference>